<accession>A0A5A7T6B1</accession>
<dbReference type="PANTHER" id="PTHR37984">
    <property type="entry name" value="PROTEIN CBG26694"/>
    <property type="match status" value="1"/>
</dbReference>
<protein>
    <submittedName>
        <fullName evidence="13">Transposon Ty3-G Gag-Pol polyprotein</fullName>
    </submittedName>
</protein>
<dbReference type="Gene3D" id="3.30.70.270">
    <property type="match status" value="2"/>
</dbReference>
<dbReference type="InterPro" id="IPR000953">
    <property type="entry name" value="Chromo/chromo_shadow_dom"/>
</dbReference>
<dbReference type="InterPro" id="IPR021109">
    <property type="entry name" value="Peptidase_aspartic_dom_sf"/>
</dbReference>
<evidence type="ECO:0000256" key="9">
    <source>
        <dbReference type="SAM" id="MobiDB-lite"/>
    </source>
</evidence>
<dbReference type="InterPro" id="IPR005162">
    <property type="entry name" value="Retrotrans_gag_dom"/>
</dbReference>
<proteinExistence type="predicted"/>
<dbReference type="GO" id="GO:0003676">
    <property type="term" value="F:nucleic acid binding"/>
    <property type="evidence" value="ECO:0007669"/>
    <property type="project" value="InterPro"/>
</dbReference>
<dbReference type="Pfam" id="PF17919">
    <property type="entry name" value="RT_RNaseH_2"/>
    <property type="match status" value="1"/>
</dbReference>
<evidence type="ECO:0000256" key="6">
    <source>
        <dbReference type="ARBA" id="ARBA00022801"/>
    </source>
</evidence>
<reference evidence="13 14" key="1">
    <citation type="submission" date="2019-08" db="EMBL/GenBank/DDBJ databases">
        <title>Draft genome sequences of two oriental melons (Cucumis melo L. var makuwa).</title>
        <authorList>
            <person name="Kwon S.-Y."/>
        </authorList>
    </citation>
    <scope>NUCLEOTIDE SEQUENCE [LARGE SCALE GENOMIC DNA]</scope>
    <source>
        <strain evidence="14">cv. SW 3</strain>
        <tissue evidence="13">Leaf</tissue>
    </source>
</reference>
<dbReference type="InterPro" id="IPR016197">
    <property type="entry name" value="Chromo-like_dom_sf"/>
</dbReference>
<dbReference type="SUPFAM" id="SSF54160">
    <property type="entry name" value="Chromo domain-like"/>
    <property type="match status" value="1"/>
</dbReference>
<dbReference type="InterPro" id="IPR043128">
    <property type="entry name" value="Rev_trsase/Diguanyl_cyclase"/>
</dbReference>
<keyword evidence="1" id="KW-0645">Protease</keyword>
<dbReference type="PROSITE" id="PS50994">
    <property type="entry name" value="INTEGRASE"/>
    <property type="match status" value="1"/>
</dbReference>
<dbReference type="Pfam" id="PF00078">
    <property type="entry name" value="RVT_1"/>
    <property type="match status" value="1"/>
</dbReference>
<dbReference type="InterPro" id="IPR012337">
    <property type="entry name" value="RNaseH-like_sf"/>
</dbReference>
<feature type="compositionally biased region" description="Basic and acidic residues" evidence="9">
    <location>
        <begin position="65"/>
        <end position="77"/>
    </location>
</feature>
<evidence type="ECO:0000256" key="4">
    <source>
        <dbReference type="ARBA" id="ARBA00022722"/>
    </source>
</evidence>
<evidence type="ECO:0000259" key="10">
    <source>
        <dbReference type="PROSITE" id="PS50013"/>
    </source>
</evidence>
<dbReference type="GO" id="GO:0008233">
    <property type="term" value="F:peptidase activity"/>
    <property type="evidence" value="ECO:0007669"/>
    <property type="project" value="UniProtKB-KW"/>
</dbReference>
<dbReference type="InterPro" id="IPR050951">
    <property type="entry name" value="Retrovirus_Pol_polyprotein"/>
</dbReference>
<feature type="region of interest" description="Disordered" evidence="9">
    <location>
        <begin position="294"/>
        <end position="317"/>
    </location>
</feature>
<dbReference type="PROSITE" id="PS50878">
    <property type="entry name" value="RT_POL"/>
    <property type="match status" value="1"/>
</dbReference>
<dbReference type="SUPFAM" id="SSF50630">
    <property type="entry name" value="Acid proteases"/>
    <property type="match status" value="1"/>
</dbReference>
<dbReference type="InterPro" id="IPR036397">
    <property type="entry name" value="RNaseH_sf"/>
</dbReference>
<dbReference type="Pfam" id="PF24626">
    <property type="entry name" value="SH3_Tf2-1"/>
    <property type="match status" value="1"/>
</dbReference>
<evidence type="ECO:0000256" key="2">
    <source>
        <dbReference type="ARBA" id="ARBA00022679"/>
    </source>
</evidence>
<feature type="compositionally biased region" description="Polar residues" evidence="9">
    <location>
        <begin position="93"/>
        <end position="102"/>
    </location>
</feature>
<dbReference type="CDD" id="cd09274">
    <property type="entry name" value="RNase_HI_RT_Ty3"/>
    <property type="match status" value="1"/>
</dbReference>
<dbReference type="FunFam" id="3.30.70.270:FF:000020">
    <property type="entry name" value="Transposon Tf2-6 polyprotein-like Protein"/>
    <property type="match status" value="1"/>
</dbReference>
<dbReference type="GO" id="GO:0006508">
    <property type="term" value="P:proteolysis"/>
    <property type="evidence" value="ECO:0007669"/>
    <property type="project" value="UniProtKB-KW"/>
</dbReference>
<dbReference type="Gene3D" id="3.30.420.10">
    <property type="entry name" value="Ribonuclease H-like superfamily/Ribonuclease H"/>
    <property type="match status" value="1"/>
</dbReference>
<dbReference type="EMBL" id="SSTE01019085">
    <property type="protein sequence ID" value="KAA0037097.1"/>
    <property type="molecule type" value="Genomic_DNA"/>
</dbReference>
<keyword evidence="5" id="KW-0255">Endonuclease</keyword>
<dbReference type="Pfam" id="PF08284">
    <property type="entry name" value="RVP_2"/>
    <property type="match status" value="1"/>
</dbReference>
<dbReference type="InterPro" id="IPR056924">
    <property type="entry name" value="SH3_Tf2-1"/>
</dbReference>
<dbReference type="GO" id="GO:0003964">
    <property type="term" value="F:RNA-directed DNA polymerase activity"/>
    <property type="evidence" value="ECO:0007669"/>
    <property type="project" value="UniProtKB-KW"/>
</dbReference>
<evidence type="ECO:0000313" key="14">
    <source>
        <dbReference type="Proteomes" id="UP000321393"/>
    </source>
</evidence>
<dbReference type="FunFam" id="3.10.10.10:FF:000007">
    <property type="entry name" value="Retrovirus-related Pol polyprotein from transposon 17.6-like Protein"/>
    <property type="match status" value="1"/>
</dbReference>
<evidence type="ECO:0000256" key="7">
    <source>
        <dbReference type="ARBA" id="ARBA00022918"/>
    </source>
</evidence>
<keyword evidence="8" id="KW-0511">Multifunctional enzyme</keyword>
<dbReference type="GO" id="GO:0015074">
    <property type="term" value="P:DNA integration"/>
    <property type="evidence" value="ECO:0007669"/>
    <property type="project" value="InterPro"/>
</dbReference>
<dbReference type="GO" id="GO:0004519">
    <property type="term" value="F:endonuclease activity"/>
    <property type="evidence" value="ECO:0007669"/>
    <property type="project" value="UniProtKB-KW"/>
</dbReference>
<keyword evidence="2" id="KW-0808">Transferase</keyword>
<dbReference type="Gene3D" id="3.10.10.10">
    <property type="entry name" value="HIV Type 1 Reverse Transcriptase, subunit A, domain 1"/>
    <property type="match status" value="1"/>
</dbReference>
<evidence type="ECO:0000259" key="12">
    <source>
        <dbReference type="PROSITE" id="PS50994"/>
    </source>
</evidence>
<dbReference type="Gene3D" id="3.10.20.370">
    <property type="match status" value="1"/>
</dbReference>
<evidence type="ECO:0000256" key="5">
    <source>
        <dbReference type="ARBA" id="ARBA00022759"/>
    </source>
</evidence>
<keyword evidence="4" id="KW-0540">Nuclease</keyword>
<dbReference type="InterPro" id="IPR001584">
    <property type="entry name" value="Integrase_cat-core"/>
</dbReference>
<feature type="compositionally biased region" description="Basic and acidic residues" evidence="9">
    <location>
        <begin position="103"/>
        <end position="121"/>
    </location>
</feature>
<dbReference type="CDD" id="cd00303">
    <property type="entry name" value="retropepsin_like"/>
    <property type="match status" value="1"/>
</dbReference>
<evidence type="ECO:0000313" key="13">
    <source>
        <dbReference type="EMBL" id="KAA0037097.1"/>
    </source>
</evidence>
<dbReference type="OrthoDB" id="2013610at2759"/>
<dbReference type="Gene3D" id="2.40.70.10">
    <property type="entry name" value="Acid Proteases"/>
    <property type="match status" value="1"/>
</dbReference>
<dbReference type="SUPFAM" id="SSF56672">
    <property type="entry name" value="DNA/RNA polymerases"/>
    <property type="match status" value="1"/>
</dbReference>
<keyword evidence="6" id="KW-0378">Hydrolase</keyword>
<dbReference type="PANTHER" id="PTHR37984:SF5">
    <property type="entry name" value="PROTEIN NYNRIN-LIKE"/>
    <property type="match status" value="1"/>
</dbReference>
<dbReference type="PROSITE" id="PS50013">
    <property type="entry name" value="CHROMO_2"/>
    <property type="match status" value="1"/>
</dbReference>
<evidence type="ECO:0000256" key="8">
    <source>
        <dbReference type="ARBA" id="ARBA00023268"/>
    </source>
</evidence>
<evidence type="ECO:0000256" key="3">
    <source>
        <dbReference type="ARBA" id="ARBA00022695"/>
    </source>
</evidence>
<dbReference type="InterPro" id="IPR041577">
    <property type="entry name" value="RT_RNaseH_2"/>
</dbReference>
<organism evidence="13 14">
    <name type="scientific">Cucumis melo var. makuwa</name>
    <name type="common">Oriental melon</name>
    <dbReference type="NCBI Taxonomy" id="1194695"/>
    <lineage>
        <taxon>Eukaryota</taxon>
        <taxon>Viridiplantae</taxon>
        <taxon>Streptophyta</taxon>
        <taxon>Embryophyta</taxon>
        <taxon>Tracheophyta</taxon>
        <taxon>Spermatophyta</taxon>
        <taxon>Magnoliopsida</taxon>
        <taxon>eudicotyledons</taxon>
        <taxon>Gunneridae</taxon>
        <taxon>Pentapetalae</taxon>
        <taxon>rosids</taxon>
        <taxon>fabids</taxon>
        <taxon>Cucurbitales</taxon>
        <taxon>Cucurbitaceae</taxon>
        <taxon>Benincaseae</taxon>
        <taxon>Cucumis</taxon>
    </lineage>
</organism>
<keyword evidence="3" id="KW-0548">Nucleotidyltransferase</keyword>
<feature type="domain" description="Integrase catalytic" evidence="12">
    <location>
        <begin position="1055"/>
        <end position="1217"/>
    </location>
</feature>
<keyword evidence="7" id="KW-0695">RNA-directed DNA polymerase</keyword>
<dbReference type="CDD" id="cd01647">
    <property type="entry name" value="RT_LTR"/>
    <property type="match status" value="1"/>
</dbReference>
<dbReference type="Proteomes" id="UP000321393">
    <property type="component" value="Unassembled WGS sequence"/>
</dbReference>
<evidence type="ECO:0000259" key="11">
    <source>
        <dbReference type="PROSITE" id="PS50878"/>
    </source>
</evidence>
<evidence type="ECO:0000256" key="1">
    <source>
        <dbReference type="ARBA" id="ARBA00022670"/>
    </source>
</evidence>
<feature type="region of interest" description="Disordered" evidence="9">
    <location>
        <begin position="65"/>
        <end position="121"/>
    </location>
</feature>
<dbReference type="SUPFAM" id="SSF53098">
    <property type="entry name" value="Ribonuclease H-like"/>
    <property type="match status" value="1"/>
</dbReference>
<sequence>MVQTRIEERLKVMDQEIALIEKELGKMPTIELTLNDIAKNMQTMRTQSDKQEQMMVMIMETIAKDRTTTSERNEEPNAHMSVTNKGKEKEANSSKSTVSGRSNSDDRNEGKTETEEAAADRNKFKKVEMPVFAGEDPDSWLFRAERYFQIHKLSDSEKMLVSTISFDGPALNWYRSQEEREKFTSWANLKERLLVRFRSSRDEKVLERFLRVKQESTVDDYRNLFDKLVAPLSDVPDPVVKDTFMNGLFPWIRAEVRICRPKGLAEMMEFAQLVENREIERNEVNLNNFAGGKYSQQNTVNNRTPANTNSDSKTNTNFPMRTITLRSSNNAEICTMKVKGKIQEREVIILIDYGATHNFISEKLVESLQLPVKETGHYGVILGSGTVVQGKGICENVEIQLSNWKVKEEFLPLELGGVDVVLGMQWLHSLGITVVDWKNLTLTFSSEGKQILIKGDPSLTKSRISLKSMIKTWVEQDEGFLIECRAIQVHTENEQSSTAAATIGDEPLQNVLKQFEDVFDWPERLPPRRGIEHQIHLKEGTNPINVRPYRYGFQQKAEMERLVEEMLASGIIRPSNSPFSSPVLLVKKKDGSWRFCVDYRAVNNATIPDKFPIPVAEELFDELNGATVFSKIDLKSGYHQIRMIDKDIPKTAFRTHEGHYEFLVMPFGLTNAPATFQALMNSIFRPFLRKFVLVFFDDILIYSKNEKDHIEHIEKVFLALRKHSLFANKKKCNFGQKKVEYLGHIISGEGVEVDSKKIKAVADWPCPTNIREVRGFLGLTGYYRRFVQHYGSIAAPLTQLLKKGGFKWNEDAKESFRKLKSAMMSLPTLALPNFTLPFEIETDASGFGVEAVLIQSKRPIAFYSHTLSMRDRARPVYERELMAVVLSVQRWRPYLLGAKFVVKTDQKSLKFLLEQQVIQPQYQKWLSKLLGYSFEVVYKPNLENKAADALSRRPPDIQLNSISIPYWMDLETIKEEVEKDEKLKKILASLNEEDEDQTSKFTIKNSLLHYKNRLVISRASSLIPAIMNTFHDSVVGGHSGFLRTYKRLATGLLMPLDIPHQIWSDISMDFIDGLPKAKGWDVILVVVDRLSKYSHLLALKHPYTAKTVAESFVKEVVRLHGFPTSIISDRDKVFLSHFWNELFKMAGTKLKKSTAYHPQTDGQTEVVNRGLETYLRCFCSERPKEWILWLPWAEYWYNTTYQKALGKSPFQVVYGRKPPALLSYGERRTSNSSIDEQLKERDVDLDALREHLLLAQQQMKLYADRKRRQVEFQVDELLLLKIRPYRQATLRSKRNDKLSSRYFGPYKILKRIGEVAYRLELPTDAAIHPVFHVSQLKKFINQQTNIVPTLQNITEKLEWQSQPEEARDYRQDKTGKWEVLVAWKNLPDYEASWEDYDEMNQRYPNLHLEDKFTWSEFYHIAQAYLEKASNWMKKWADKKHHPLEFQARNKVIIELRLEQI</sequence>
<dbReference type="Pfam" id="PF03732">
    <property type="entry name" value="Retrotrans_gag"/>
    <property type="match status" value="1"/>
</dbReference>
<gene>
    <name evidence="13" type="ORF">E6C27_scaffold86G002030</name>
</gene>
<feature type="domain" description="Chromo" evidence="10">
    <location>
        <begin position="1361"/>
        <end position="1406"/>
    </location>
</feature>
<feature type="domain" description="Reverse transcriptase" evidence="11">
    <location>
        <begin position="567"/>
        <end position="746"/>
    </location>
</feature>
<name>A0A5A7T6B1_CUCMM</name>
<dbReference type="InterPro" id="IPR000477">
    <property type="entry name" value="RT_dom"/>
</dbReference>
<dbReference type="InterPro" id="IPR043502">
    <property type="entry name" value="DNA/RNA_pol_sf"/>
</dbReference>
<comment type="caution">
    <text evidence="13">The sequence shown here is derived from an EMBL/GenBank/DDBJ whole genome shotgun (WGS) entry which is preliminary data.</text>
</comment>